<keyword evidence="2" id="KW-1185">Reference proteome</keyword>
<sequence>MNWVGGSRWFSYSHKRTRGTRTFEASVIYVCRCAWTWPGVSRVGSIHFLDNCVFCPHFLSRSRVLIKQDRRKQKEYFERNRLKSKMKLLGVLPPAKNSTVSLDLLNLYMVNQISCKKKIPETVKKPVHVNMNRDIKIPLRKHDLELPMSPNCTPSKLCLDDTEDNIHSRELGSKEKHDPVQLSQHMTYSVFEPQFHRTENYSYPSSSFCAELSSNRHSPRQTCTPGVAPSPWEAAYEKTQNEQYYTILIADLCPGNENFLTPAKTMSVDYRSMNINSQSDFITKNQPVQDILGDNGKEFSSFFGDMTQPTHRFVLENEDSFVNQNIINLLNIDQQRIKETFDKCGHDNLGDTCAVTHSENHPINGCIRGIFTAPEPTFSCYSESCQSSKNYQKEYNDELNDVNTCFEKNCYPANSGKKGKLKNDYQEKIPQKNTQKYLENYIIDNHFPVKNRLLTSPPMKDLMEEGGTCSLQGRPVSAKKTRLDSSQSSLSASYSPRPTESSFSSSSDMLSEDEGQLSQQIEDSNKISPKTAETVKSFYPERMGKCMGDQIVKDNAEVHTQNESSHEVSLKNNTDECPQSQCNSTYIEQTPSNNNCIVQVPRCDAGVQTERKPTLGRQIDAAVQCSILSECVCRSSAVDSSECCSENIKEDTTGGQESLE</sequence>
<dbReference type="Pfam" id="PF15089">
    <property type="entry name" value="Redic1-like"/>
    <property type="match status" value="1"/>
</dbReference>
<protein>
    <submittedName>
        <fullName evidence="3">Uncharacterized protein C12orf40 homolog</fullName>
    </submittedName>
</protein>
<proteinExistence type="predicted"/>
<feature type="region of interest" description="Disordered" evidence="1">
    <location>
        <begin position="458"/>
        <end position="532"/>
    </location>
</feature>
<dbReference type="InParanoid" id="A0A1S3GJ71"/>
<dbReference type="CTD" id="283461"/>
<evidence type="ECO:0000256" key="1">
    <source>
        <dbReference type="SAM" id="MobiDB-lite"/>
    </source>
</evidence>
<dbReference type="KEGG" id="dord:105998677"/>
<dbReference type="RefSeq" id="XP_012888928.1">
    <property type="nucleotide sequence ID" value="XM_013033474.1"/>
</dbReference>
<dbReference type="PANTHER" id="PTHR35158:SF1">
    <property type="entry name" value="CDNA SEQUENCE CN725425"/>
    <property type="match status" value="1"/>
</dbReference>
<dbReference type="InterPro" id="IPR027883">
    <property type="entry name" value="Redic1-like"/>
</dbReference>
<feature type="compositionally biased region" description="Polar residues" evidence="1">
    <location>
        <begin position="516"/>
        <end position="528"/>
    </location>
</feature>
<dbReference type="GeneID" id="105998677"/>
<dbReference type="AlphaFoldDB" id="A0A1S3GJ71"/>
<organism evidence="2 3">
    <name type="scientific">Dipodomys ordii</name>
    <name type="common">Ord's kangaroo rat</name>
    <dbReference type="NCBI Taxonomy" id="10020"/>
    <lineage>
        <taxon>Eukaryota</taxon>
        <taxon>Metazoa</taxon>
        <taxon>Chordata</taxon>
        <taxon>Craniata</taxon>
        <taxon>Vertebrata</taxon>
        <taxon>Euteleostomi</taxon>
        <taxon>Mammalia</taxon>
        <taxon>Eutheria</taxon>
        <taxon>Euarchontoglires</taxon>
        <taxon>Glires</taxon>
        <taxon>Rodentia</taxon>
        <taxon>Castorimorpha</taxon>
        <taxon>Heteromyidae</taxon>
        <taxon>Dipodomyinae</taxon>
        <taxon>Dipodomys</taxon>
    </lineage>
</organism>
<reference evidence="3" key="1">
    <citation type="submission" date="2025-08" db="UniProtKB">
        <authorList>
            <consortium name="RefSeq"/>
        </authorList>
    </citation>
    <scope>IDENTIFICATION</scope>
    <source>
        <tissue evidence="3">Kidney</tissue>
    </source>
</reference>
<dbReference type="OrthoDB" id="6430388at2759"/>
<dbReference type="Proteomes" id="UP000081671">
    <property type="component" value="Unplaced"/>
</dbReference>
<accession>A0A1S3GJ71</accession>
<gene>
    <name evidence="3" type="primary">LOC105998677</name>
</gene>
<dbReference type="FunCoup" id="A0A1S3GJ71">
    <property type="interactions" value="1"/>
</dbReference>
<evidence type="ECO:0000313" key="3">
    <source>
        <dbReference type="RefSeq" id="XP_012888928.1"/>
    </source>
</evidence>
<evidence type="ECO:0000313" key="2">
    <source>
        <dbReference type="Proteomes" id="UP000081671"/>
    </source>
</evidence>
<name>A0A1S3GJ71_DIPOR</name>
<dbReference type="PANTHER" id="PTHR35158">
    <property type="entry name" value="CDNA SEQUENCE CN725425"/>
    <property type="match status" value="1"/>
</dbReference>
<feature type="compositionally biased region" description="Low complexity" evidence="1">
    <location>
        <begin position="485"/>
        <end position="509"/>
    </location>
</feature>